<name>A0A9X2D666_9ACTN</name>
<keyword evidence="2" id="KW-0012">Acyltransferase</keyword>
<dbReference type="InterPro" id="IPR016181">
    <property type="entry name" value="Acyl_CoA_acyltransferase"/>
</dbReference>
<protein>
    <submittedName>
        <fullName evidence="2">GNAT family N-acetyltransferase</fullName>
        <ecNumber evidence="2">2.3.1.-</ecNumber>
    </submittedName>
</protein>
<dbReference type="EC" id="2.3.1.-" evidence="2"/>
<dbReference type="Proteomes" id="UP001139485">
    <property type="component" value="Unassembled WGS sequence"/>
</dbReference>
<proteinExistence type="predicted"/>
<evidence type="ECO:0000259" key="1">
    <source>
        <dbReference type="PROSITE" id="PS51186"/>
    </source>
</evidence>
<dbReference type="InterPro" id="IPR000182">
    <property type="entry name" value="GNAT_dom"/>
</dbReference>
<dbReference type="PROSITE" id="PS51186">
    <property type="entry name" value="GNAT"/>
    <property type="match status" value="1"/>
</dbReference>
<reference evidence="2" key="1">
    <citation type="submission" date="2022-05" db="EMBL/GenBank/DDBJ databases">
        <authorList>
            <person name="Tuo L."/>
        </authorList>
    </citation>
    <scope>NUCLEOTIDE SEQUENCE</scope>
    <source>
        <strain evidence="2">BSK12Z-4</strain>
    </source>
</reference>
<feature type="domain" description="N-acetyltransferase" evidence="1">
    <location>
        <begin position="148"/>
        <end position="289"/>
    </location>
</feature>
<dbReference type="Gene3D" id="3.40.630.30">
    <property type="match status" value="1"/>
</dbReference>
<dbReference type="SUPFAM" id="SSF55729">
    <property type="entry name" value="Acyl-CoA N-acyltransferases (Nat)"/>
    <property type="match status" value="1"/>
</dbReference>
<dbReference type="RefSeq" id="WP_250826731.1">
    <property type="nucleotide sequence ID" value="NZ_JAMOIL010000008.1"/>
</dbReference>
<evidence type="ECO:0000313" key="2">
    <source>
        <dbReference type="EMBL" id="MCM0620036.1"/>
    </source>
</evidence>
<accession>A0A9X2D666</accession>
<sequence length="289" mass="29507">MRPPHGAGDAAGGVPADVLAHLDLVTRDDADVHEVGPFTQFVGRGAWGYYARPRLGTTHPFTADDVRALAAAQTRLGSSHDLEWVAEEAPTLEAAAREAGLHVDRHPLLVLPPGVEPVAPATDLEVRLLGADDADLPAVHACISLGFATLGTAVGEAGAVERDQRAAGPQHSLDQVRGMLRAGTRVQAGAFDVGGVGGVGAVGGGAHHPVQRDGVSATEIVGVATLPASRRRGAAGALTALLARHARAAGVRTVFCSASDEAVARVYEAVGFVRVGTALATTTCEDHAP</sequence>
<keyword evidence="3" id="KW-1185">Reference proteome</keyword>
<evidence type="ECO:0000313" key="3">
    <source>
        <dbReference type="Proteomes" id="UP001139485"/>
    </source>
</evidence>
<organism evidence="2 3">
    <name type="scientific">Nocardioides bruguierae</name>
    <dbReference type="NCBI Taxonomy" id="2945102"/>
    <lineage>
        <taxon>Bacteria</taxon>
        <taxon>Bacillati</taxon>
        <taxon>Actinomycetota</taxon>
        <taxon>Actinomycetes</taxon>
        <taxon>Propionibacteriales</taxon>
        <taxon>Nocardioidaceae</taxon>
        <taxon>Nocardioides</taxon>
    </lineage>
</organism>
<dbReference type="GO" id="GO:0016747">
    <property type="term" value="F:acyltransferase activity, transferring groups other than amino-acyl groups"/>
    <property type="evidence" value="ECO:0007669"/>
    <property type="project" value="InterPro"/>
</dbReference>
<comment type="caution">
    <text evidence="2">The sequence shown here is derived from an EMBL/GenBank/DDBJ whole genome shotgun (WGS) entry which is preliminary data.</text>
</comment>
<dbReference type="EMBL" id="JAMOIL010000008">
    <property type="protein sequence ID" value="MCM0620036.1"/>
    <property type="molecule type" value="Genomic_DNA"/>
</dbReference>
<dbReference type="Pfam" id="PF00583">
    <property type="entry name" value="Acetyltransf_1"/>
    <property type="match status" value="1"/>
</dbReference>
<dbReference type="AlphaFoldDB" id="A0A9X2D666"/>
<gene>
    <name evidence="2" type="ORF">M8330_06970</name>
</gene>
<keyword evidence="2" id="KW-0808">Transferase</keyword>